<reference evidence="2 3" key="1">
    <citation type="submission" date="2020-02" db="EMBL/GenBank/DDBJ databases">
        <title>complete genome sequence of Rhodobacteraceae bacterium.</title>
        <authorList>
            <person name="Park J."/>
            <person name="Kim Y.-S."/>
            <person name="Kim K.-H."/>
        </authorList>
    </citation>
    <scope>NUCLEOTIDE SEQUENCE [LARGE SCALE GENOMIC DNA]</scope>
    <source>
        <strain evidence="2 3">RR4-56</strain>
    </source>
</reference>
<evidence type="ECO:0000313" key="3">
    <source>
        <dbReference type="Proteomes" id="UP000503336"/>
    </source>
</evidence>
<proteinExistence type="predicted"/>
<dbReference type="AlphaFoldDB" id="A0A7L5C154"/>
<dbReference type="InterPro" id="IPR000182">
    <property type="entry name" value="GNAT_dom"/>
</dbReference>
<feature type="domain" description="N-acetyltransferase" evidence="1">
    <location>
        <begin position="38"/>
        <end position="179"/>
    </location>
</feature>
<keyword evidence="3" id="KW-1185">Reference proteome</keyword>
<keyword evidence="2" id="KW-0808">Transferase</keyword>
<dbReference type="GO" id="GO:0016747">
    <property type="term" value="F:acyltransferase activity, transferring groups other than amino-acyl groups"/>
    <property type="evidence" value="ECO:0007669"/>
    <property type="project" value="InterPro"/>
</dbReference>
<evidence type="ECO:0000313" key="2">
    <source>
        <dbReference type="EMBL" id="QIE56206.1"/>
    </source>
</evidence>
<dbReference type="Pfam" id="PF00583">
    <property type="entry name" value="Acetyltransf_1"/>
    <property type="match status" value="1"/>
</dbReference>
<dbReference type="SUPFAM" id="SSF55729">
    <property type="entry name" value="Acyl-CoA N-acyltransferases (Nat)"/>
    <property type="match status" value="1"/>
</dbReference>
<protein>
    <submittedName>
        <fullName evidence="2">GNAT family N-acetyltransferase</fullName>
    </submittedName>
</protein>
<dbReference type="InterPro" id="IPR016181">
    <property type="entry name" value="Acyl_CoA_acyltransferase"/>
</dbReference>
<dbReference type="RefSeq" id="WP_165099136.1">
    <property type="nucleotide sequence ID" value="NZ_CP049056.1"/>
</dbReference>
<dbReference type="Proteomes" id="UP000503336">
    <property type="component" value="Chromosome"/>
</dbReference>
<gene>
    <name evidence="2" type="ORF">G5B40_12500</name>
</gene>
<evidence type="ECO:0000259" key="1">
    <source>
        <dbReference type="PROSITE" id="PS51186"/>
    </source>
</evidence>
<dbReference type="PROSITE" id="PS51186">
    <property type="entry name" value="GNAT"/>
    <property type="match status" value="1"/>
</dbReference>
<organism evidence="2 3">
    <name type="scientific">Pikeienuella piscinae</name>
    <dbReference type="NCBI Taxonomy" id="2748098"/>
    <lineage>
        <taxon>Bacteria</taxon>
        <taxon>Pseudomonadati</taxon>
        <taxon>Pseudomonadota</taxon>
        <taxon>Alphaproteobacteria</taxon>
        <taxon>Rhodobacterales</taxon>
        <taxon>Paracoccaceae</taxon>
        <taxon>Pikeienuella</taxon>
    </lineage>
</organism>
<name>A0A7L5C154_9RHOB</name>
<accession>A0A7L5C154</accession>
<dbReference type="Gene3D" id="3.40.630.30">
    <property type="match status" value="1"/>
</dbReference>
<dbReference type="EMBL" id="CP049056">
    <property type="protein sequence ID" value="QIE56206.1"/>
    <property type="molecule type" value="Genomic_DNA"/>
</dbReference>
<dbReference type="KEGG" id="hdh:G5B40_12500"/>
<sequence length="179" mass="20267">MSAEAGKWLDYTVTYLEMTTRPEGPRPPAPNLPGLALIQAEDPPPRWFLHLYDSVGADYEWTDWRRRSEEELRALIAGPDALIYTAMVKGWTAGFFMLDWREKGTCDLAYFGLAPEAQGLGLGRWLLGEAIRAGWARPGVNRMVVETCTLDSPRALPLYQRMGFAPVRRVEKRRRAARG</sequence>